<dbReference type="AlphaFoldDB" id="A0A1Y1ZQZ8"/>
<dbReference type="GO" id="GO:0008061">
    <property type="term" value="F:chitin binding"/>
    <property type="evidence" value="ECO:0007669"/>
    <property type="project" value="UniProtKB-KW"/>
</dbReference>
<dbReference type="InterPro" id="IPR052210">
    <property type="entry name" value="LysM1-like"/>
</dbReference>
<feature type="domain" description="LysM" evidence="4">
    <location>
        <begin position="221"/>
        <end position="268"/>
    </location>
</feature>
<name>A0A1Y1ZQZ8_9PLEO</name>
<evidence type="ECO:0000256" key="1">
    <source>
        <dbReference type="ARBA" id="ARBA00022669"/>
    </source>
</evidence>
<dbReference type="PANTHER" id="PTHR34997">
    <property type="entry name" value="AM15"/>
    <property type="match status" value="1"/>
</dbReference>
<dbReference type="OrthoDB" id="5985073at2759"/>
<sequence length="610" mass="65621">MLRFTLFAIAAIIPCVAVALLQFPLDPLADAPQACLQALNTTYTCDSSIRLLDRTKFYTRSDLDTVCTTACKAALTARRQPVADSCGSYAYQQSNGLWYQPVVLVDQTLSTVDNVCRKSRTTRDYCNIWYASFNVTNTNGLPTFYPPNGTNQCNDCYLSDITADLKSPLGYSNELSSLHSSLTASCKSTSAYSYVKPTSINVTPSGNSPSPTPTASTCSGAKYTVKAGDSCKSIASTNSITVNELLVSNNNVIADCKTSPTAGTVLCIRKKSCKLYTVQANETCSSIASKYASLGVSKFTQMQLVSWNTNIRSDCSNLADLLGTTICVNNPGGDYKPSTTAHVTPGPAPTPTTVPGNVANGVTDRCGQYYTIGDRDNCAAVLMKNSITENDFRLLNPGVNADCTNLEIGLAYCIRPVGSITSYFSGTPVSTSLPNFWNMPKATITWPGAISTPQPLANGTRSDCASYESAPVGNFTAETPLMPCFAFARAHWAAFEEFLSWNPEAQNQFDTTGECFVQPGVRYCTGLAPPHSVPKVGNENNDPLTVVPADTIVNCRVYWSVMEGDTCAAILDNFELTIAQFYEMNPSVESDCKKMQLGTSYCVQKLATAS</sequence>
<evidence type="ECO:0000313" key="5">
    <source>
        <dbReference type="EMBL" id="ORY12427.1"/>
    </source>
</evidence>
<keyword evidence="3" id="KW-0732">Signal</keyword>
<evidence type="ECO:0000256" key="2">
    <source>
        <dbReference type="ARBA" id="ARBA00023026"/>
    </source>
</evidence>
<feature type="domain" description="LysM" evidence="4">
    <location>
        <begin position="274"/>
        <end position="328"/>
    </location>
</feature>
<dbReference type="Pfam" id="PF01476">
    <property type="entry name" value="LysM"/>
    <property type="match status" value="2"/>
</dbReference>
<protein>
    <recommendedName>
        <fullName evidence="4">LysM domain-containing protein</fullName>
    </recommendedName>
</protein>
<reference evidence="5 6" key="1">
    <citation type="submission" date="2016-07" db="EMBL/GenBank/DDBJ databases">
        <title>Pervasive Adenine N6-methylation of Active Genes in Fungi.</title>
        <authorList>
            <consortium name="DOE Joint Genome Institute"/>
            <person name="Mondo S.J."/>
            <person name="Dannebaum R.O."/>
            <person name="Kuo R.C."/>
            <person name="Labutti K."/>
            <person name="Haridas S."/>
            <person name="Kuo A."/>
            <person name="Salamov A."/>
            <person name="Ahrendt S.R."/>
            <person name="Lipzen A."/>
            <person name="Sullivan W."/>
            <person name="Andreopoulos W.B."/>
            <person name="Clum A."/>
            <person name="Lindquist E."/>
            <person name="Daum C."/>
            <person name="Ramamoorthy G.K."/>
            <person name="Gryganskyi A."/>
            <person name="Culley D."/>
            <person name="Magnuson J.K."/>
            <person name="James T.Y."/>
            <person name="O'Malley M.A."/>
            <person name="Stajich J.E."/>
            <person name="Spatafora J.W."/>
            <person name="Visel A."/>
            <person name="Grigoriev I.V."/>
        </authorList>
    </citation>
    <scope>NUCLEOTIDE SEQUENCE [LARGE SCALE GENOMIC DNA]</scope>
    <source>
        <strain evidence="5 6">CBS 115471</strain>
    </source>
</reference>
<feature type="domain" description="LysM" evidence="4">
    <location>
        <begin position="557"/>
        <end position="603"/>
    </location>
</feature>
<keyword evidence="6" id="KW-1185">Reference proteome</keyword>
<evidence type="ECO:0000259" key="4">
    <source>
        <dbReference type="PROSITE" id="PS51782"/>
    </source>
</evidence>
<dbReference type="SMART" id="SM00257">
    <property type="entry name" value="LysM"/>
    <property type="match status" value="4"/>
</dbReference>
<evidence type="ECO:0000256" key="3">
    <source>
        <dbReference type="SAM" id="SignalP"/>
    </source>
</evidence>
<dbReference type="STRING" id="1231657.A0A1Y1ZQZ8"/>
<gene>
    <name evidence="5" type="ORF">BCR34DRAFT_663821</name>
</gene>
<evidence type="ECO:0000313" key="6">
    <source>
        <dbReference type="Proteomes" id="UP000193144"/>
    </source>
</evidence>
<dbReference type="Gene3D" id="3.10.350.10">
    <property type="entry name" value="LysM domain"/>
    <property type="match status" value="4"/>
</dbReference>
<accession>A0A1Y1ZQZ8</accession>
<feature type="signal peptide" evidence="3">
    <location>
        <begin position="1"/>
        <end position="19"/>
    </location>
</feature>
<organism evidence="5 6">
    <name type="scientific">Clohesyomyces aquaticus</name>
    <dbReference type="NCBI Taxonomy" id="1231657"/>
    <lineage>
        <taxon>Eukaryota</taxon>
        <taxon>Fungi</taxon>
        <taxon>Dikarya</taxon>
        <taxon>Ascomycota</taxon>
        <taxon>Pezizomycotina</taxon>
        <taxon>Dothideomycetes</taxon>
        <taxon>Pleosporomycetidae</taxon>
        <taxon>Pleosporales</taxon>
        <taxon>Lindgomycetaceae</taxon>
        <taxon>Clohesyomyces</taxon>
    </lineage>
</organism>
<keyword evidence="1" id="KW-0147">Chitin-binding</keyword>
<dbReference type="EMBL" id="MCFA01000051">
    <property type="protein sequence ID" value="ORY12427.1"/>
    <property type="molecule type" value="Genomic_DNA"/>
</dbReference>
<dbReference type="CDD" id="cd00118">
    <property type="entry name" value="LysM"/>
    <property type="match status" value="4"/>
</dbReference>
<feature type="domain" description="LysM" evidence="4">
    <location>
        <begin position="368"/>
        <end position="414"/>
    </location>
</feature>
<comment type="caution">
    <text evidence="5">The sequence shown here is derived from an EMBL/GenBank/DDBJ whole genome shotgun (WGS) entry which is preliminary data.</text>
</comment>
<dbReference type="SUPFAM" id="SSF54106">
    <property type="entry name" value="LysM domain"/>
    <property type="match status" value="1"/>
</dbReference>
<dbReference type="PANTHER" id="PTHR34997:SF1">
    <property type="entry name" value="PEPTIDOGLYCAN-BINDING LYSIN DOMAIN"/>
    <property type="match status" value="1"/>
</dbReference>
<dbReference type="Proteomes" id="UP000193144">
    <property type="component" value="Unassembled WGS sequence"/>
</dbReference>
<feature type="chain" id="PRO_5013186369" description="LysM domain-containing protein" evidence="3">
    <location>
        <begin position="20"/>
        <end position="610"/>
    </location>
</feature>
<dbReference type="InterPro" id="IPR036779">
    <property type="entry name" value="LysM_dom_sf"/>
</dbReference>
<keyword evidence="2" id="KW-0843">Virulence</keyword>
<dbReference type="InterPro" id="IPR018392">
    <property type="entry name" value="LysM"/>
</dbReference>
<proteinExistence type="predicted"/>
<dbReference type="PROSITE" id="PS51782">
    <property type="entry name" value="LYSM"/>
    <property type="match status" value="4"/>
</dbReference>